<dbReference type="PANTHER" id="PTHR43357">
    <property type="entry name" value="INNER MEMBRANE ABC TRANSPORTER PERMEASE PROTEIN YDCV"/>
    <property type="match status" value="1"/>
</dbReference>
<keyword evidence="4" id="KW-0997">Cell inner membrane</keyword>
<reference evidence="10" key="1">
    <citation type="submission" date="2022-11" db="EMBL/GenBank/DDBJ databases">
        <title>Description of Microcella daejonensis nov. sp, isolated from riverside soil.</title>
        <authorList>
            <person name="Molina K.M."/>
            <person name="Kim S.B."/>
        </authorList>
    </citation>
    <scope>NUCLEOTIDE SEQUENCE</scope>
    <source>
        <strain evidence="10">MMS21-STM12</strain>
    </source>
</reference>
<evidence type="ECO:0000313" key="10">
    <source>
        <dbReference type="EMBL" id="WAB82742.1"/>
    </source>
</evidence>
<dbReference type="SUPFAM" id="SSF161098">
    <property type="entry name" value="MetI-like"/>
    <property type="match status" value="1"/>
</dbReference>
<proteinExistence type="inferred from homology"/>
<feature type="transmembrane region" description="Helical" evidence="8">
    <location>
        <begin position="237"/>
        <end position="257"/>
    </location>
</feature>
<keyword evidence="11" id="KW-1185">Reference proteome</keyword>
<dbReference type="Pfam" id="PF00528">
    <property type="entry name" value="BPD_transp_1"/>
    <property type="match status" value="1"/>
</dbReference>
<feature type="transmembrane region" description="Helical" evidence="8">
    <location>
        <begin position="18"/>
        <end position="38"/>
    </location>
</feature>
<dbReference type="KEGG" id="mdb:OVN18_08265"/>
<keyword evidence="6 8" id="KW-1133">Transmembrane helix</keyword>
<dbReference type="AlphaFoldDB" id="A0A9E8MPN5"/>
<dbReference type="PROSITE" id="PS50928">
    <property type="entry name" value="ABC_TM1"/>
    <property type="match status" value="1"/>
</dbReference>
<accession>A0A9E8MPN5</accession>
<dbReference type="CDD" id="cd06261">
    <property type="entry name" value="TM_PBP2"/>
    <property type="match status" value="1"/>
</dbReference>
<feature type="domain" description="ABC transmembrane type-1" evidence="9">
    <location>
        <begin position="70"/>
        <end position="257"/>
    </location>
</feature>
<dbReference type="GO" id="GO:0005886">
    <property type="term" value="C:plasma membrane"/>
    <property type="evidence" value="ECO:0007669"/>
    <property type="project" value="UniProtKB-SubCell"/>
</dbReference>
<protein>
    <submittedName>
        <fullName evidence="10">ABC transporter permease subunit</fullName>
    </submittedName>
</protein>
<comment type="similarity">
    <text evidence="8">Belongs to the binding-protein-dependent transport system permease family.</text>
</comment>
<feature type="transmembrane region" description="Helical" evidence="8">
    <location>
        <begin position="109"/>
        <end position="129"/>
    </location>
</feature>
<dbReference type="InterPro" id="IPR000515">
    <property type="entry name" value="MetI-like"/>
</dbReference>
<feature type="transmembrane region" description="Helical" evidence="8">
    <location>
        <begin position="135"/>
        <end position="156"/>
    </location>
</feature>
<dbReference type="Proteomes" id="UP001164706">
    <property type="component" value="Chromosome"/>
</dbReference>
<dbReference type="InterPro" id="IPR035906">
    <property type="entry name" value="MetI-like_sf"/>
</dbReference>
<dbReference type="Gene3D" id="1.10.3720.10">
    <property type="entry name" value="MetI-like"/>
    <property type="match status" value="1"/>
</dbReference>
<evidence type="ECO:0000256" key="7">
    <source>
        <dbReference type="ARBA" id="ARBA00023136"/>
    </source>
</evidence>
<dbReference type="RefSeq" id="WP_267782967.1">
    <property type="nucleotide sequence ID" value="NZ_CP113089.1"/>
</dbReference>
<evidence type="ECO:0000256" key="2">
    <source>
        <dbReference type="ARBA" id="ARBA00022448"/>
    </source>
</evidence>
<organism evidence="10 11">
    <name type="scientific">Microcella daejeonensis</name>
    <dbReference type="NCBI Taxonomy" id="2994971"/>
    <lineage>
        <taxon>Bacteria</taxon>
        <taxon>Bacillati</taxon>
        <taxon>Actinomycetota</taxon>
        <taxon>Actinomycetes</taxon>
        <taxon>Micrococcales</taxon>
        <taxon>Microbacteriaceae</taxon>
        <taxon>Microcella</taxon>
    </lineage>
</organism>
<evidence type="ECO:0000313" key="11">
    <source>
        <dbReference type="Proteomes" id="UP001164706"/>
    </source>
</evidence>
<keyword evidence="2 8" id="KW-0813">Transport</keyword>
<dbReference type="PANTHER" id="PTHR43357:SF4">
    <property type="entry name" value="INNER MEMBRANE ABC TRANSPORTER PERMEASE PROTEIN YDCV"/>
    <property type="match status" value="1"/>
</dbReference>
<evidence type="ECO:0000256" key="4">
    <source>
        <dbReference type="ARBA" id="ARBA00022519"/>
    </source>
</evidence>
<evidence type="ECO:0000256" key="6">
    <source>
        <dbReference type="ARBA" id="ARBA00022989"/>
    </source>
</evidence>
<evidence type="ECO:0000256" key="5">
    <source>
        <dbReference type="ARBA" id="ARBA00022692"/>
    </source>
</evidence>
<gene>
    <name evidence="10" type="ORF">OVN18_08265</name>
</gene>
<evidence type="ECO:0000256" key="8">
    <source>
        <dbReference type="RuleBase" id="RU363032"/>
    </source>
</evidence>
<dbReference type="EMBL" id="CP113089">
    <property type="protein sequence ID" value="WAB82742.1"/>
    <property type="molecule type" value="Genomic_DNA"/>
</dbReference>
<dbReference type="GO" id="GO:0055085">
    <property type="term" value="P:transmembrane transport"/>
    <property type="evidence" value="ECO:0007669"/>
    <property type="project" value="InterPro"/>
</dbReference>
<name>A0A9E8MPN5_9MICO</name>
<sequence length="269" mass="28501">MSAGAGIPAPSALARRSILAVVGVLFAIPLVAMVEFTLRRGLEGGYDLSRWITVLTGDLGPAYRPLGQAIGNSLALAAVTVLVVLVLLVPTMVLVQLRLPRLRRALEFVCLLPISIPAIVLVVGLAPVYSVVARLFGSGVWTLAFAYGIIVLPFAYRAVQSNLEALDLATLTEAARSLGASWPVVIVRVLLPNLRRGLLAAGFISIAVVLGEFTIASLLNRQNLQTALVVVSKDDPYIAVVLALLALLLAFVLLLAIGRVGRGRTRKES</sequence>
<keyword evidence="5 8" id="KW-0812">Transmembrane</keyword>
<keyword evidence="7 8" id="KW-0472">Membrane</keyword>
<evidence type="ECO:0000256" key="1">
    <source>
        <dbReference type="ARBA" id="ARBA00004429"/>
    </source>
</evidence>
<comment type="subcellular location">
    <subcellularLocation>
        <location evidence="1">Cell inner membrane</location>
        <topology evidence="1">Multi-pass membrane protein</topology>
    </subcellularLocation>
    <subcellularLocation>
        <location evidence="8">Cell membrane</location>
        <topology evidence="8">Multi-pass membrane protein</topology>
    </subcellularLocation>
</comment>
<feature type="transmembrane region" description="Helical" evidence="8">
    <location>
        <begin position="74"/>
        <end position="97"/>
    </location>
</feature>
<feature type="transmembrane region" description="Helical" evidence="8">
    <location>
        <begin position="198"/>
        <end position="217"/>
    </location>
</feature>
<evidence type="ECO:0000259" key="9">
    <source>
        <dbReference type="PROSITE" id="PS50928"/>
    </source>
</evidence>
<keyword evidence="3" id="KW-1003">Cell membrane</keyword>
<evidence type="ECO:0000256" key="3">
    <source>
        <dbReference type="ARBA" id="ARBA00022475"/>
    </source>
</evidence>